<keyword evidence="1" id="KW-0472">Membrane</keyword>
<organism evidence="2 3">
    <name type="scientific">Ramlibacter terrae</name>
    <dbReference type="NCBI Taxonomy" id="2732511"/>
    <lineage>
        <taxon>Bacteria</taxon>
        <taxon>Pseudomonadati</taxon>
        <taxon>Pseudomonadota</taxon>
        <taxon>Betaproteobacteria</taxon>
        <taxon>Burkholderiales</taxon>
        <taxon>Comamonadaceae</taxon>
        <taxon>Ramlibacter</taxon>
    </lineage>
</organism>
<protein>
    <submittedName>
        <fullName evidence="2">Uncharacterized protein</fullName>
    </submittedName>
</protein>
<reference evidence="2 3" key="2">
    <citation type="submission" date="2020-05" db="EMBL/GenBank/DDBJ databases">
        <authorList>
            <person name="Khan S.A."/>
            <person name="Jeon C.O."/>
            <person name="Chun B.H."/>
        </authorList>
    </citation>
    <scope>NUCLEOTIDE SEQUENCE [LARGE SCALE GENOMIC DNA]</scope>
    <source>
        <strain evidence="2 3">H242</strain>
    </source>
</reference>
<feature type="transmembrane region" description="Helical" evidence="1">
    <location>
        <begin position="52"/>
        <end position="74"/>
    </location>
</feature>
<evidence type="ECO:0000313" key="3">
    <source>
        <dbReference type="Proteomes" id="UP000500826"/>
    </source>
</evidence>
<keyword evidence="3" id="KW-1185">Reference proteome</keyword>
<evidence type="ECO:0000256" key="1">
    <source>
        <dbReference type="SAM" id="Phobius"/>
    </source>
</evidence>
<name>A0ABX6P0D2_9BURK</name>
<evidence type="ECO:0000313" key="2">
    <source>
        <dbReference type="EMBL" id="QJW83534.1"/>
    </source>
</evidence>
<keyword evidence="1" id="KW-0812">Transmembrane</keyword>
<proteinExistence type="predicted"/>
<keyword evidence="1" id="KW-1133">Transmembrane helix</keyword>
<gene>
    <name evidence="2" type="ORF">HK414_03380</name>
</gene>
<reference evidence="2 3" key="1">
    <citation type="submission" date="2020-05" db="EMBL/GenBank/DDBJ databases">
        <title>Ramlibacter rhizophilus sp. nov., isolated from rhizosphere soil of national flower Mugunghwa from South Korea.</title>
        <authorList>
            <person name="Zheng-Fei Y."/>
            <person name="Huan T."/>
        </authorList>
    </citation>
    <scope>NUCLEOTIDE SEQUENCE [LARGE SCALE GENOMIC DNA]</scope>
    <source>
        <strain evidence="2 3">H242</strain>
    </source>
</reference>
<dbReference type="EMBL" id="CP053418">
    <property type="protein sequence ID" value="QJW83534.1"/>
    <property type="molecule type" value="Genomic_DNA"/>
</dbReference>
<accession>A0ABX6P0D2</accession>
<dbReference type="Proteomes" id="UP000500826">
    <property type="component" value="Chromosome"/>
</dbReference>
<sequence length="95" mass="10194">MRNLFFRDISACAGCGQKVVLGDFLAFSMAALAMLVTALSSLYVLSHELDEYFVAAGYALAIGMTSGLVVLLLLGRATAFRRLRIRPQAPPAQNA</sequence>
<feature type="transmembrane region" description="Helical" evidence="1">
    <location>
        <begin position="20"/>
        <end position="46"/>
    </location>
</feature>